<dbReference type="Proteomes" id="UP000515838">
    <property type="component" value="Chromosome"/>
</dbReference>
<reference evidence="2 3" key="1">
    <citation type="submission" date="2020-08" db="EMBL/GenBank/DDBJ databases">
        <title>Streptomycin Non-resistant strain, P. mexicana.</title>
        <authorList>
            <person name="Ganesh-Kumar S."/>
            <person name="Zhe T."/>
            <person name="Yu Z."/>
            <person name="Min Y."/>
        </authorList>
    </citation>
    <scope>NUCLEOTIDE SEQUENCE [LARGE SCALE GENOMIC DNA]</scope>
    <source>
        <strain evidence="2 3">GTZY2</strain>
    </source>
</reference>
<dbReference type="EMBL" id="CP060731">
    <property type="protein sequence ID" value="QNN78767.1"/>
    <property type="molecule type" value="Genomic_DNA"/>
</dbReference>
<dbReference type="RefSeq" id="WP_187574084.1">
    <property type="nucleotide sequence ID" value="NZ_CP060731.1"/>
</dbReference>
<protein>
    <submittedName>
        <fullName evidence="2">Uncharacterized protein</fullName>
    </submittedName>
</protein>
<evidence type="ECO:0000313" key="3">
    <source>
        <dbReference type="Proteomes" id="UP000515838"/>
    </source>
</evidence>
<name>A0A7G9TF92_PSEMX</name>
<evidence type="ECO:0000313" key="2">
    <source>
        <dbReference type="EMBL" id="QNN78767.1"/>
    </source>
</evidence>
<feature type="region of interest" description="Disordered" evidence="1">
    <location>
        <begin position="1"/>
        <end position="22"/>
    </location>
</feature>
<evidence type="ECO:0000256" key="1">
    <source>
        <dbReference type="SAM" id="MobiDB-lite"/>
    </source>
</evidence>
<sequence length="94" mass="9858">MAKSRKVREAAGTGMAASADDRPAKLVRDSFTMPADDFALVGVLKGRALQVQRPAKKSELLRAGLHALAGLSPQALARALDALAPVKAGRPKKK</sequence>
<dbReference type="AlphaFoldDB" id="A0A7G9TF92"/>
<gene>
    <name evidence="2" type="ORF">IAE60_04890</name>
</gene>
<dbReference type="GeneID" id="81470291"/>
<accession>A0A7G9TF92</accession>
<organism evidence="2 3">
    <name type="scientific">Pseudoxanthomonas mexicana</name>
    <dbReference type="NCBI Taxonomy" id="128785"/>
    <lineage>
        <taxon>Bacteria</taxon>
        <taxon>Pseudomonadati</taxon>
        <taxon>Pseudomonadota</taxon>
        <taxon>Gammaproteobacteria</taxon>
        <taxon>Lysobacterales</taxon>
        <taxon>Lysobacteraceae</taxon>
        <taxon>Pseudoxanthomonas</taxon>
    </lineage>
</organism>
<proteinExistence type="predicted"/>